<name>A0A316F8B4_9GAMM</name>
<keyword evidence="1" id="KW-0472">Membrane</keyword>
<feature type="transmembrane region" description="Helical" evidence="1">
    <location>
        <begin position="193"/>
        <end position="215"/>
    </location>
</feature>
<evidence type="ECO:0000259" key="2">
    <source>
        <dbReference type="Pfam" id="PF09850"/>
    </source>
</evidence>
<proteinExistence type="predicted"/>
<dbReference type="InterPro" id="IPR017732">
    <property type="entry name" value="T4/T6SS_DotU"/>
</dbReference>
<dbReference type="Proteomes" id="UP000245790">
    <property type="component" value="Unassembled WGS sequence"/>
</dbReference>
<dbReference type="AlphaFoldDB" id="A0A316F8B4"/>
<evidence type="ECO:0000256" key="1">
    <source>
        <dbReference type="SAM" id="Phobius"/>
    </source>
</evidence>
<keyword evidence="1" id="KW-0812">Transmembrane</keyword>
<dbReference type="InterPro" id="IPR038522">
    <property type="entry name" value="T4/T6SS_DotU_sf"/>
</dbReference>
<protein>
    <submittedName>
        <fullName evidence="3">Type VI secretion system protein ImpK</fullName>
    </submittedName>
</protein>
<keyword evidence="1" id="KW-1133">Transmembrane helix</keyword>
<accession>A0A316F8B4</accession>
<feature type="domain" description="Type IV / VI secretion system DotU" evidence="2">
    <location>
        <begin position="12"/>
        <end position="213"/>
    </location>
</feature>
<dbReference type="Pfam" id="PF09850">
    <property type="entry name" value="DotU"/>
    <property type="match status" value="1"/>
</dbReference>
<gene>
    <name evidence="3" type="ORF">C8D97_11819</name>
</gene>
<sequence>MSEQRNTISRNPVLECCAPLFSLLLPLKNSSAADNAPANLRDQVIDLFDVLERMGYEKGITSTEIQHARYAMAAFTDELIMGSTWPGRLQWMSRPLQLEFFGENSAGQGFYDRLDKLRQSGDKHRHLLELFYICLQMGFEGVYRLKGLEQLMALQVDLRSQLEDYLGKIDRTLSPQGSPKEGFIMKVGRHVPVWAIGSVTGAVMMFLYFGFSWVVHDDAEESRKVIEKQSMVLQVLDADNQNTQ</sequence>
<reference evidence="3 4" key="1">
    <citation type="submission" date="2018-05" db="EMBL/GenBank/DDBJ databases">
        <title>Genomic Encyclopedia of Type Strains, Phase IV (KMG-IV): sequencing the most valuable type-strain genomes for metagenomic binning, comparative biology and taxonomic classification.</title>
        <authorList>
            <person name="Goeker M."/>
        </authorList>
    </citation>
    <scope>NUCLEOTIDE SEQUENCE [LARGE SCALE GENOMIC DNA]</scope>
    <source>
        <strain evidence="3 4">DSM 25350</strain>
    </source>
</reference>
<comment type="caution">
    <text evidence="3">The sequence shown here is derived from an EMBL/GenBank/DDBJ whole genome shotgun (WGS) entry which is preliminary data.</text>
</comment>
<dbReference type="PANTHER" id="PTHR38033">
    <property type="entry name" value="MEMBRANE PROTEIN-RELATED"/>
    <property type="match status" value="1"/>
</dbReference>
<dbReference type="OrthoDB" id="345640at2"/>
<dbReference type="Gene3D" id="1.25.40.590">
    <property type="entry name" value="Type IV / VI secretion system, DotU"/>
    <property type="match status" value="1"/>
</dbReference>
<dbReference type="NCBIfam" id="TIGR03349">
    <property type="entry name" value="IV_VI_DotU"/>
    <property type="match status" value="1"/>
</dbReference>
<dbReference type="EMBL" id="QGGU01000018">
    <property type="protein sequence ID" value="PWK42550.1"/>
    <property type="molecule type" value="Genomic_DNA"/>
</dbReference>
<evidence type="ECO:0000313" key="3">
    <source>
        <dbReference type="EMBL" id="PWK42550.1"/>
    </source>
</evidence>
<dbReference type="RefSeq" id="WP_109765119.1">
    <property type="nucleotide sequence ID" value="NZ_QGGU01000018.1"/>
</dbReference>
<evidence type="ECO:0000313" key="4">
    <source>
        <dbReference type="Proteomes" id="UP000245790"/>
    </source>
</evidence>
<organism evidence="3 4">
    <name type="scientific">Pleionea mediterranea</name>
    <dbReference type="NCBI Taxonomy" id="523701"/>
    <lineage>
        <taxon>Bacteria</taxon>
        <taxon>Pseudomonadati</taxon>
        <taxon>Pseudomonadota</taxon>
        <taxon>Gammaproteobacteria</taxon>
        <taxon>Oceanospirillales</taxon>
        <taxon>Pleioneaceae</taxon>
        <taxon>Pleionea</taxon>
    </lineage>
</organism>
<dbReference type="NCBIfam" id="NF038228">
    <property type="entry name" value="IcmH_DotU_IVB"/>
    <property type="match status" value="1"/>
</dbReference>
<dbReference type="PANTHER" id="PTHR38033:SF1">
    <property type="entry name" value="DOTU FAMILY TYPE IV_VI SECRETION SYSTEM PROTEIN"/>
    <property type="match status" value="1"/>
</dbReference>
<keyword evidence="4" id="KW-1185">Reference proteome</keyword>